<dbReference type="OrthoDB" id="10253954at2759"/>
<dbReference type="CDD" id="cd18533">
    <property type="entry name" value="PTP_fungal"/>
    <property type="match status" value="1"/>
</dbReference>
<dbReference type="EMBL" id="ML991804">
    <property type="protein sequence ID" value="KAF2233736.1"/>
    <property type="molecule type" value="Genomic_DNA"/>
</dbReference>
<keyword evidence="6" id="KW-1185">Reference proteome</keyword>
<dbReference type="InterPro" id="IPR029021">
    <property type="entry name" value="Prot-tyrosine_phosphatase-like"/>
</dbReference>
<feature type="region of interest" description="Disordered" evidence="2">
    <location>
        <begin position="381"/>
        <end position="406"/>
    </location>
</feature>
<protein>
    <submittedName>
        <fullName evidence="5">Protein-tyrosine phosphatase 2</fullName>
    </submittedName>
</protein>
<dbReference type="InterPro" id="IPR000242">
    <property type="entry name" value="PTP_cat"/>
</dbReference>
<dbReference type="GO" id="GO:0004725">
    <property type="term" value="F:protein tyrosine phosphatase activity"/>
    <property type="evidence" value="ECO:0007669"/>
    <property type="project" value="InterPro"/>
</dbReference>
<proteinExistence type="inferred from homology"/>
<dbReference type="InterPro" id="IPR000387">
    <property type="entry name" value="Tyr_Pase_dom"/>
</dbReference>
<dbReference type="InterPro" id="IPR003595">
    <property type="entry name" value="Tyr_Pase_cat"/>
</dbReference>
<dbReference type="PANTHER" id="PTHR19134:SF449">
    <property type="entry name" value="TYROSINE-PROTEIN PHOSPHATASE 1"/>
    <property type="match status" value="1"/>
</dbReference>
<dbReference type="PANTHER" id="PTHR19134">
    <property type="entry name" value="RECEPTOR-TYPE TYROSINE-PROTEIN PHOSPHATASE"/>
    <property type="match status" value="1"/>
</dbReference>
<dbReference type="Gene3D" id="3.90.190.10">
    <property type="entry name" value="Protein tyrosine phosphatase superfamily"/>
    <property type="match status" value="1"/>
</dbReference>
<accession>A0A6A6H6L9</accession>
<reference evidence="5" key="1">
    <citation type="journal article" date="2020" name="Stud. Mycol.">
        <title>101 Dothideomycetes genomes: a test case for predicting lifestyles and emergence of pathogens.</title>
        <authorList>
            <person name="Haridas S."/>
            <person name="Albert R."/>
            <person name="Binder M."/>
            <person name="Bloem J."/>
            <person name="Labutti K."/>
            <person name="Salamov A."/>
            <person name="Andreopoulos B."/>
            <person name="Baker S."/>
            <person name="Barry K."/>
            <person name="Bills G."/>
            <person name="Bluhm B."/>
            <person name="Cannon C."/>
            <person name="Castanera R."/>
            <person name="Culley D."/>
            <person name="Daum C."/>
            <person name="Ezra D."/>
            <person name="Gonzalez J."/>
            <person name="Henrissat B."/>
            <person name="Kuo A."/>
            <person name="Liang C."/>
            <person name="Lipzen A."/>
            <person name="Lutzoni F."/>
            <person name="Magnuson J."/>
            <person name="Mondo S."/>
            <person name="Nolan M."/>
            <person name="Ohm R."/>
            <person name="Pangilinan J."/>
            <person name="Park H.-J."/>
            <person name="Ramirez L."/>
            <person name="Alfaro M."/>
            <person name="Sun H."/>
            <person name="Tritt A."/>
            <person name="Yoshinaga Y."/>
            <person name="Zwiers L.-H."/>
            <person name="Turgeon B."/>
            <person name="Goodwin S."/>
            <person name="Spatafora J."/>
            <person name="Crous P."/>
            <person name="Grigoriev I."/>
        </authorList>
    </citation>
    <scope>NUCLEOTIDE SEQUENCE</scope>
    <source>
        <strain evidence="5">Tuck. ex Michener</strain>
    </source>
</reference>
<dbReference type="PRINTS" id="PR00700">
    <property type="entry name" value="PRTYPHPHTASE"/>
</dbReference>
<comment type="similarity">
    <text evidence="1">Belongs to the protein-tyrosine phosphatase family. Non-receptor class subfamily.</text>
</comment>
<dbReference type="PROSITE" id="PS50055">
    <property type="entry name" value="TYR_PHOSPHATASE_PTP"/>
    <property type="match status" value="1"/>
</dbReference>
<evidence type="ECO:0000256" key="1">
    <source>
        <dbReference type="ARBA" id="ARBA00009649"/>
    </source>
</evidence>
<evidence type="ECO:0000259" key="4">
    <source>
        <dbReference type="PROSITE" id="PS50056"/>
    </source>
</evidence>
<dbReference type="SMART" id="SM00404">
    <property type="entry name" value="PTPc_motif"/>
    <property type="match status" value="1"/>
</dbReference>
<dbReference type="SUPFAM" id="SSF52799">
    <property type="entry name" value="(Phosphotyrosine protein) phosphatases II"/>
    <property type="match status" value="1"/>
</dbReference>
<evidence type="ECO:0000256" key="2">
    <source>
        <dbReference type="SAM" id="MobiDB-lite"/>
    </source>
</evidence>
<evidence type="ECO:0000313" key="6">
    <source>
        <dbReference type="Proteomes" id="UP000800092"/>
    </source>
</evidence>
<feature type="compositionally biased region" description="Basic and acidic residues" evidence="2">
    <location>
        <begin position="392"/>
        <end position="406"/>
    </location>
</feature>
<feature type="region of interest" description="Disordered" evidence="2">
    <location>
        <begin position="1"/>
        <end position="56"/>
    </location>
</feature>
<evidence type="ECO:0000259" key="3">
    <source>
        <dbReference type="PROSITE" id="PS50055"/>
    </source>
</evidence>
<dbReference type="PROSITE" id="PS50056">
    <property type="entry name" value="TYR_PHOSPHATASE_2"/>
    <property type="match status" value="1"/>
</dbReference>
<feature type="compositionally biased region" description="Low complexity" evidence="2">
    <location>
        <begin position="11"/>
        <end position="25"/>
    </location>
</feature>
<gene>
    <name evidence="5" type="ORF">EV356DRAFT_194908</name>
</gene>
<name>A0A6A6H6L9_VIRVR</name>
<dbReference type="InterPro" id="IPR016130">
    <property type="entry name" value="Tyr_Pase_AS"/>
</dbReference>
<dbReference type="PROSITE" id="PS00383">
    <property type="entry name" value="TYR_PHOSPHATASE_1"/>
    <property type="match status" value="1"/>
</dbReference>
<dbReference type="SMART" id="SM00194">
    <property type="entry name" value="PTPc"/>
    <property type="match status" value="1"/>
</dbReference>
<dbReference type="AlphaFoldDB" id="A0A6A6H6L9"/>
<feature type="domain" description="Tyrosine-protein phosphatase" evidence="3">
    <location>
        <begin position="102"/>
        <end position="370"/>
    </location>
</feature>
<feature type="compositionally biased region" description="Polar residues" evidence="2">
    <location>
        <begin position="1"/>
        <end position="10"/>
    </location>
</feature>
<feature type="domain" description="Tyrosine specific protein phosphatases" evidence="4">
    <location>
        <begin position="283"/>
        <end position="364"/>
    </location>
</feature>
<dbReference type="Pfam" id="PF00102">
    <property type="entry name" value="Y_phosphatase"/>
    <property type="match status" value="1"/>
</dbReference>
<dbReference type="InterPro" id="IPR050348">
    <property type="entry name" value="Protein-Tyr_Phosphatase"/>
</dbReference>
<sequence length="406" mass="45430">MTTRSISRTASPGSKRSRSGSPMSRDSADTLPVAPTSATESAQEEARLPPSPPSFLRQTKAEIHTTFVDLEWRQRHRLAQASQTTDPPSEWTRLTGEDVLQRNRYLNVDPYANRRIHLRVPEGHSDYINASPILLQNNSTSRMSHYIATQGPKEASSSHIWRMIWHETGPVAVIVMLTQTYEAGKEKCFQYFPSDLKNPTIPINEDDEFGDGFIGSINLLDITEDPRTRSTIRKMKLVVGKESKTVWHLLFSGWPDFLIPEGEDRAALLELIKASAALNNGDDNVTDALSRPRADTESNANPRIVHCSAGVGRSGTFIALDHLTNDLALGVLDDIPDEQDVIADTVDELRKQRMMMVQGEAQFHFLYEVLRGQWAERHGPINSLTGDEATEQEARQEPELKVPRVG</sequence>
<dbReference type="Proteomes" id="UP000800092">
    <property type="component" value="Unassembled WGS sequence"/>
</dbReference>
<evidence type="ECO:0000313" key="5">
    <source>
        <dbReference type="EMBL" id="KAF2233736.1"/>
    </source>
</evidence>
<organism evidence="5 6">
    <name type="scientific">Viridothelium virens</name>
    <name type="common">Speckled blister lichen</name>
    <name type="synonym">Trypethelium virens</name>
    <dbReference type="NCBI Taxonomy" id="1048519"/>
    <lineage>
        <taxon>Eukaryota</taxon>
        <taxon>Fungi</taxon>
        <taxon>Dikarya</taxon>
        <taxon>Ascomycota</taxon>
        <taxon>Pezizomycotina</taxon>
        <taxon>Dothideomycetes</taxon>
        <taxon>Dothideomycetes incertae sedis</taxon>
        <taxon>Trypetheliales</taxon>
        <taxon>Trypetheliaceae</taxon>
        <taxon>Viridothelium</taxon>
    </lineage>
</organism>